<dbReference type="Pfam" id="PF00126">
    <property type="entry name" value="HTH_1"/>
    <property type="match status" value="1"/>
</dbReference>
<organism evidence="6 7">
    <name type="scientific">Kineobactrum sediminis</name>
    <dbReference type="NCBI Taxonomy" id="1905677"/>
    <lineage>
        <taxon>Bacteria</taxon>
        <taxon>Pseudomonadati</taxon>
        <taxon>Pseudomonadota</taxon>
        <taxon>Gammaproteobacteria</taxon>
        <taxon>Cellvibrionales</taxon>
        <taxon>Halieaceae</taxon>
        <taxon>Kineobactrum</taxon>
    </lineage>
</organism>
<evidence type="ECO:0000256" key="3">
    <source>
        <dbReference type="ARBA" id="ARBA00023125"/>
    </source>
</evidence>
<dbReference type="PRINTS" id="PR00039">
    <property type="entry name" value="HTHLYSR"/>
</dbReference>
<dbReference type="Proteomes" id="UP000234845">
    <property type="component" value="Unassembled WGS sequence"/>
</dbReference>
<dbReference type="RefSeq" id="WP_101521003.1">
    <property type="nucleotide sequence ID" value="NZ_PKLZ01000003.1"/>
</dbReference>
<dbReference type="InterPro" id="IPR036388">
    <property type="entry name" value="WH-like_DNA-bd_sf"/>
</dbReference>
<dbReference type="GO" id="GO:0003700">
    <property type="term" value="F:DNA-binding transcription factor activity"/>
    <property type="evidence" value="ECO:0007669"/>
    <property type="project" value="InterPro"/>
</dbReference>
<dbReference type="InterPro" id="IPR005119">
    <property type="entry name" value="LysR_subst-bd"/>
</dbReference>
<dbReference type="PANTHER" id="PTHR30126">
    <property type="entry name" value="HTH-TYPE TRANSCRIPTIONAL REGULATOR"/>
    <property type="match status" value="1"/>
</dbReference>
<evidence type="ECO:0000256" key="4">
    <source>
        <dbReference type="ARBA" id="ARBA00023163"/>
    </source>
</evidence>
<evidence type="ECO:0000313" key="7">
    <source>
        <dbReference type="Proteomes" id="UP000234845"/>
    </source>
</evidence>
<dbReference type="PANTHER" id="PTHR30126:SF94">
    <property type="entry name" value="LYSR FAMILY TRANSCRIPTIONAL REGULATOR"/>
    <property type="match status" value="1"/>
</dbReference>
<name>A0A2N5Y4S6_9GAMM</name>
<gene>
    <name evidence="6" type="ORF">CWI75_06630</name>
</gene>
<evidence type="ECO:0000259" key="5">
    <source>
        <dbReference type="PROSITE" id="PS50931"/>
    </source>
</evidence>
<accession>A0A2N5Y4S6</accession>
<dbReference type="AlphaFoldDB" id="A0A2N5Y4S6"/>
<keyword evidence="3" id="KW-0238">DNA-binding</keyword>
<reference evidence="7" key="1">
    <citation type="submission" date="2017-11" db="EMBL/GenBank/DDBJ databases">
        <title>The draft genome sequence of Chromatocurvus sp. F02.</title>
        <authorList>
            <person name="Du Z.-J."/>
            <person name="Chang Y.-Q."/>
        </authorList>
    </citation>
    <scope>NUCLEOTIDE SEQUENCE [LARGE SCALE GENOMIC DNA]</scope>
    <source>
        <strain evidence="7">F02</strain>
    </source>
</reference>
<protein>
    <submittedName>
        <fullName evidence="6">LysR family transcriptional regulator</fullName>
    </submittedName>
</protein>
<dbReference type="EMBL" id="PKLZ01000003">
    <property type="protein sequence ID" value="PLW83405.1"/>
    <property type="molecule type" value="Genomic_DNA"/>
</dbReference>
<feature type="domain" description="HTH lysR-type" evidence="5">
    <location>
        <begin position="1"/>
        <end position="60"/>
    </location>
</feature>
<dbReference type="PROSITE" id="PS50931">
    <property type="entry name" value="HTH_LYSR"/>
    <property type="match status" value="1"/>
</dbReference>
<dbReference type="FunFam" id="1.10.10.10:FF:000001">
    <property type="entry name" value="LysR family transcriptional regulator"/>
    <property type="match status" value="1"/>
</dbReference>
<keyword evidence="2" id="KW-0805">Transcription regulation</keyword>
<keyword evidence="4" id="KW-0804">Transcription</keyword>
<evidence type="ECO:0000256" key="1">
    <source>
        <dbReference type="ARBA" id="ARBA00009437"/>
    </source>
</evidence>
<dbReference type="InterPro" id="IPR000847">
    <property type="entry name" value="LysR_HTH_N"/>
</dbReference>
<proteinExistence type="inferred from homology"/>
<dbReference type="Gene3D" id="1.10.10.10">
    <property type="entry name" value="Winged helix-like DNA-binding domain superfamily/Winged helix DNA-binding domain"/>
    <property type="match status" value="1"/>
</dbReference>
<dbReference type="Gene3D" id="3.40.190.290">
    <property type="match status" value="1"/>
</dbReference>
<dbReference type="OrthoDB" id="9808620at2"/>
<dbReference type="Pfam" id="PF03466">
    <property type="entry name" value="LysR_substrate"/>
    <property type="match status" value="1"/>
</dbReference>
<dbReference type="SUPFAM" id="SSF53850">
    <property type="entry name" value="Periplasmic binding protein-like II"/>
    <property type="match status" value="1"/>
</dbReference>
<dbReference type="SUPFAM" id="SSF46785">
    <property type="entry name" value="Winged helix' DNA-binding domain"/>
    <property type="match status" value="1"/>
</dbReference>
<dbReference type="CDD" id="cd08420">
    <property type="entry name" value="PBP2_CysL_like"/>
    <property type="match status" value="1"/>
</dbReference>
<dbReference type="InterPro" id="IPR036390">
    <property type="entry name" value="WH_DNA-bd_sf"/>
</dbReference>
<sequence>MRYSLRQLEVFVATAQDENISRAAAGLAMSQSAASGALRELEEQFGVQLFDRLGKRLRLSELGRQVRPQAENLLAQARAFEQSLSGDEVSGRVQVGATLTIGNYLAVPLIALFRARYPQADIALNVANTKTIAEQVAGFELDIGLVEGEFNHPDLESRPWRDDELTVFAAPGHPLASKAALSDRDLQSLGWIMREPGSGTRQTFERAMHGLLPDLRIVLELQHTEAIKRAVEAGLGVGCLSRISLVEAFARGSLVPLQVPARDFTRQLNIVTHRKKFHNAALRCWLQLCLEQGSGTLPTR</sequence>
<keyword evidence="7" id="KW-1185">Reference proteome</keyword>
<comment type="similarity">
    <text evidence="1">Belongs to the LysR transcriptional regulatory family.</text>
</comment>
<dbReference type="GO" id="GO:0000976">
    <property type="term" value="F:transcription cis-regulatory region binding"/>
    <property type="evidence" value="ECO:0007669"/>
    <property type="project" value="TreeGrafter"/>
</dbReference>
<evidence type="ECO:0000256" key="2">
    <source>
        <dbReference type="ARBA" id="ARBA00023015"/>
    </source>
</evidence>
<evidence type="ECO:0000313" key="6">
    <source>
        <dbReference type="EMBL" id="PLW83405.1"/>
    </source>
</evidence>
<comment type="caution">
    <text evidence="6">The sequence shown here is derived from an EMBL/GenBank/DDBJ whole genome shotgun (WGS) entry which is preliminary data.</text>
</comment>